<dbReference type="AlphaFoldDB" id="A0AAJ4RCD3"/>
<feature type="transmembrane region" description="Helical" evidence="8">
    <location>
        <begin position="25"/>
        <end position="42"/>
    </location>
</feature>
<dbReference type="EMBL" id="CP027432">
    <property type="protein sequence ID" value="QCI27838.1"/>
    <property type="molecule type" value="Genomic_DNA"/>
</dbReference>
<proteinExistence type="inferred from homology"/>
<evidence type="ECO:0000256" key="4">
    <source>
        <dbReference type="ARBA" id="ARBA00022475"/>
    </source>
</evidence>
<evidence type="ECO:0000256" key="7">
    <source>
        <dbReference type="ARBA" id="ARBA00023136"/>
    </source>
</evidence>
<name>A0AAJ4RCD3_9BACT</name>
<dbReference type="GO" id="GO:0055085">
    <property type="term" value="P:transmembrane transport"/>
    <property type="evidence" value="ECO:0007669"/>
    <property type="project" value="InterPro"/>
</dbReference>
<evidence type="ECO:0000313" key="11">
    <source>
        <dbReference type="Proteomes" id="UP000272781"/>
    </source>
</evidence>
<dbReference type="Proteomes" id="UP000272781">
    <property type="component" value="Unassembled WGS sequence"/>
</dbReference>
<feature type="transmembrane region" description="Helical" evidence="8">
    <location>
        <begin position="265"/>
        <end position="285"/>
    </location>
</feature>
<dbReference type="RefSeq" id="WP_123352369.1">
    <property type="nucleotide sequence ID" value="NZ_CP027432.2"/>
</dbReference>
<reference evidence="9" key="3">
    <citation type="submission" date="2019-06" db="EMBL/GenBank/DDBJ databases">
        <title>A comparative analysis of the Nautiliaceae.</title>
        <authorList>
            <person name="Grosche A."/>
            <person name="Smedile F."/>
            <person name="Vetriani C."/>
        </authorList>
    </citation>
    <scope>NUCLEOTIDE SEQUENCE</scope>
    <source>
        <strain evidence="9">TB6</strain>
    </source>
</reference>
<reference evidence="10 11" key="2">
    <citation type="submission" date="2018-11" db="EMBL/GenBank/DDBJ databases">
        <title>Genomic Encyclopedia of Type Strains, Phase IV (KMG-IV): sequencing the most valuable type-strain genomes for metagenomic binning, comparative biology and taxonomic classification.</title>
        <authorList>
            <person name="Goeker M."/>
        </authorList>
    </citation>
    <scope>NUCLEOTIDE SEQUENCE [LARGE SCALE GENOMIC DNA]</scope>
    <source>
        <strain evidence="10 11">DSM 27783</strain>
    </source>
</reference>
<feature type="transmembrane region" description="Helical" evidence="8">
    <location>
        <begin position="176"/>
        <end position="196"/>
    </location>
</feature>
<feature type="transmembrane region" description="Helical" evidence="8">
    <location>
        <begin position="237"/>
        <end position="258"/>
    </location>
</feature>
<feature type="transmembrane region" description="Helical" evidence="8">
    <location>
        <begin position="82"/>
        <end position="103"/>
    </location>
</feature>
<accession>A0AAJ4RCD3</accession>
<dbReference type="PANTHER" id="PTHR36838:SF3">
    <property type="entry name" value="TRANSPORTER AUXIN EFFLUX CARRIER EC FAMILY"/>
    <property type="match status" value="1"/>
</dbReference>
<evidence type="ECO:0000313" key="9">
    <source>
        <dbReference type="EMBL" id="QCI27838.1"/>
    </source>
</evidence>
<organism evidence="10 11">
    <name type="scientific">Caminibacter pacificus</name>
    <dbReference type="NCBI Taxonomy" id="1424653"/>
    <lineage>
        <taxon>Bacteria</taxon>
        <taxon>Pseudomonadati</taxon>
        <taxon>Campylobacterota</taxon>
        <taxon>Epsilonproteobacteria</taxon>
        <taxon>Nautiliales</taxon>
        <taxon>Nautiliaceae</taxon>
        <taxon>Caminibacter</taxon>
    </lineage>
</organism>
<keyword evidence="5 8" id="KW-0812">Transmembrane</keyword>
<dbReference type="EMBL" id="RJVK01000002">
    <property type="protein sequence ID" value="ROR39985.1"/>
    <property type="molecule type" value="Genomic_DNA"/>
</dbReference>
<dbReference type="GO" id="GO:0005886">
    <property type="term" value="C:plasma membrane"/>
    <property type="evidence" value="ECO:0007669"/>
    <property type="project" value="UniProtKB-SubCell"/>
</dbReference>
<keyword evidence="4" id="KW-1003">Cell membrane</keyword>
<keyword evidence="7 8" id="KW-0472">Membrane</keyword>
<dbReference type="Gene3D" id="1.20.1530.20">
    <property type="match status" value="1"/>
</dbReference>
<keyword evidence="3" id="KW-0813">Transport</keyword>
<keyword evidence="6 8" id="KW-1133">Transmembrane helix</keyword>
<dbReference type="Pfam" id="PF03547">
    <property type="entry name" value="Mem_trans"/>
    <property type="match status" value="1"/>
</dbReference>
<evidence type="ECO:0000256" key="1">
    <source>
        <dbReference type="ARBA" id="ARBA00004651"/>
    </source>
</evidence>
<keyword evidence="12" id="KW-1185">Reference proteome</keyword>
<dbReference type="InterPro" id="IPR004776">
    <property type="entry name" value="Mem_transp_PIN-like"/>
</dbReference>
<evidence type="ECO:0000313" key="12">
    <source>
        <dbReference type="Proteomes" id="UP000298805"/>
    </source>
</evidence>
<comment type="subcellular location">
    <subcellularLocation>
        <location evidence="1">Cell membrane</location>
        <topology evidence="1">Multi-pass membrane protein</topology>
    </subcellularLocation>
</comment>
<evidence type="ECO:0000256" key="6">
    <source>
        <dbReference type="ARBA" id="ARBA00022989"/>
    </source>
</evidence>
<gene>
    <name evidence="9" type="ORF">C6V80_02315</name>
    <name evidence="10" type="ORF">EDC58_0965</name>
</gene>
<evidence type="ECO:0000313" key="10">
    <source>
        <dbReference type="EMBL" id="ROR39985.1"/>
    </source>
</evidence>
<dbReference type="Proteomes" id="UP000298805">
    <property type="component" value="Chromosome"/>
</dbReference>
<evidence type="ECO:0000256" key="3">
    <source>
        <dbReference type="ARBA" id="ARBA00022448"/>
    </source>
</evidence>
<evidence type="ECO:0000256" key="8">
    <source>
        <dbReference type="SAM" id="Phobius"/>
    </source>
</evidence>
<reference evidence="12" key="1">
    <citation type="submission" date="2018-03" db="EMBL/GenBank/DDBJ databases">
        <title>A comparative analysis of the Nautiliaceae.</title>
        <authorList>
            <person name="Grosche A."/>
            <person name="Smedile F."/>
            <person name="Vetriani C."/>
        </authorList>
    </citation>
    <scope>NUCLEOTIDE SEQUENCE [LARGE SCALE GENOMIC DNA]</scope>
    <source>
        <strain evidence="12">TB6</strain>
    </source>
</reference>
<feature type="transmembrane region" description="Helical" evidence="8">
    <location>
        <begin position="115"/>
        <end position="136"/>
    </location>
</feature>
<comment type="similarity">
    <text evidence="2">Belongs to the auxin efflux carrier (TC 2.A.69) family.</text>
</comment>
<dbReference type="PANTHER" id="PTHR36838">
    <property type="entry name" value="AUXIN EFFLUX CARRIER FAMILY PROTEIN"/>
    <property type="match status" value="1"/>
</dbReference>
<feature type="transmembrane region" description="Helical" evidence="8">
    <location>
        <begin position="51"/>
        <end position="76"/>
    </location>
</feature>
<evidence type="ECO:0000256" key="5">
    <source>
        <dbReference type="ARBA" id="ARBA00022692"/>
    </source>
</evidence>
<feature type="transmembrane region" description="Helical" evidence="8">
    <location>
        <begin position="208"/>
        <end position="231"/>
    </location>
</feature>
<evidence type="ECO:0000256" key="2">
    <source>
        <dbReference type="ARBA" id="ARBA00010145"/>
    </source>
</evidence>
<dbReference type="InterPro" id="IPR038770">
    <property type="entry name" value="Na+/solute_symporter_sf"/>
</dbReference>
<sequence length="288" mass="32489">MASLLFVFLLGYIFKKIKGDYSKEIIEIITNIVMPIFIFYYITKLEITPKLLIISAITLLSISLGIMISLMISLILKLDKPSTGALMLVTSFGSSSFVGIPIIKALYPSKFLVYIIFYGQTNFLFFLIFGSIIISLTSPKNDKKELNFIKKLLKTPTFDAFLFALILKPLKLNVDFLKIVADSLIFLAILTIGMRFEFKKLFKNIKIAFLVNFLKMFLIPTIVFLIVKYFLGINSALKIAIIASAMPSMALAVIYGLQAKLKEEILISVMSLGILLSFIWIPIFTKII</sequence>
<protein>
    <submittedName>
        <fullName evidence="10">Permease</fullName>
    </submittedName>
</protein>